<sequence length="147" mass="15915">MPTASEFQQMLRGVSLRVTRPRVAVLSAVHDHPHADTESIIRAVRSALPEVSHQTVYDSLNALTATGLVRRIQPSGSVARYESRVGDNHHHVVCRACGVIADVDCAIGDAPCLTASDDSGFSIDEAEVIYWGLCPNCVERQASRSHP</sequence>
<evidence type="ECO:0000256" key="6">
    <source>
        <dbReference type="ARBA" id="ARBA00022833"/>
    </source>
</evidence>
<protein>
    <submittedName>
        <fullName evidence="11">Fur family transcriptional regulator</fullName>
    </submittedName>
</protein>
<accession>A0ABV2XA28</accession>
<keyword evidence="8" id="KW-0805">Transcription regulation</keyword>
<keyword evidence="6" id="KW-0862">Zinc</keyword>
<evidence type="ECO:0000313" key="11">
    <source>
        <dbReference type="EMBL" id="MEU2122750.1"/>
    </source>
</evidence>
<evidence type="ECO:0000256" key="7">
    <source>
        <dbReference type="ARBA" id="ARBA00023004"/>
    </source>
</evidence>
<dbReference type="PANTHER" id="PTHR33202">
    <property type="entry name" value="ZINC UPTAKE REGULATION PROTEIN"/>
    <property type="match status" value="1"/>
</dbReference>
<keyword evidence="5" id="KW-0479">Metal-binding</keyword>
<evidence type="ECO:0000256" key="8">
    <source>
        <dbReference type="ARBA" id="ARBA00023015"/>
    </source>
</evidence>
<keyword evidence="10" id="KW-0804">Transcription</keyword>
<evidence type="ECO:0000256" key="2">
    <source>
        <dbReference type="ARBA" id="ARBA00007957"/>
    </source>
</evidence>
<dbReference type="SUPFAM" id="SSF46785">
    <property type="entry name" value="Winged helix' DNA-binding domain"/>
    <property type="match status" value="1"/>
</dbReference>
<gene>
    <name evidence="11" type="ORF">ABZ507_13125</name>
</gene>
<dbReference type="InterPro" id="IPR036390">
    <property type="entry name" value="WH_DNA-bd_sf"/>
</dbReference>
<comment type="similarity">
    <text evidence="2">Belongs to the Fur family.</text>
</comment>
<evidence type="ECO:0000256" key="1">
    <source>
        <dbReference type="ARBA" id="ARBA00004496"/>
    </source>
</evidence>
<dbReference type="PANTHER" id="PTHR33202:SF18">
    <property type="entry name" value="TRANSCRIPTIONAL REGULATOR FURA"/>
    <property type="match status" value="1"/>
</dbReference>
<dbReference type="Proteomes" id="UP001550535">
    <property type="component" value="Unassembled WGS sequence"/>
</dbReference>
<dbReference type="Pfam" id="PF01475">
    <property type="entry name" value="FUR"/>
    <property type="match status" value="1"/>
</dbReference>
<keyword evidence="7" id="KW-0408">Iron</keyword>
<dbReference type="InterPro" id="IPR036388">
    <property type="entry name" value="WH-like_DNA-bd_sf"/>
</dbReference>
<keyword evidence="4" id="KW-0678">Repressor</keyword>
<dbReference type="Gene3D" id="3.30.1490.190">
    <property type="match status" value="1"/>
</dbReference>
<comment type="caution">
    <text evidence="11">The sequence shown here is derived from an EMBL/GenBank/DDBJ whole genome shotgun (WGS) entry which is preliminary data.</text>
</comment>
<dbReference type="InterPro" id="IPR002481">
    <property type="entry name" value="FUR"/>
</dbReference>
<dbReference type="Gene3D" id="1.10.10.10">
    <property type="entry name" value="Winged helix-like DNA-binding domain superfamily/Winged helix DNA-binding domain"/>
    <property type="match status" value="1"/>
</dbReference>
<dbReference type="EMBL" id="JBEYBR010000028">
    <property type="protein sequence ID" value="MEU2122750.1"/>
    <property type="molecule type" value="Genomic_DNA"/>
</dbReference>
<evidence type="ECO:0000256" key="9">
    <source>
        <dbReference type="ARBA" id="ARBA00023125"/>
    </source>
</evidence>
<comment type="subcellular location">
    <subcellularLocation>
        <location evidence="1">Cytoplasm</location>
    </subcellularLocation>
</comment>
<proteinExistence type="inferred from homology"/>
<keyword evidence="9" id="KW-0238">DNA-binding</keyword>
<evidence type="ECO:0000256" key="10">
    <source>
        <dbReference type="ARBA" id="ARBA00023163"/>
    </source>
</evidence>
<dbReference type="RefSeq" id="WP_063022790.1">
    <property type="nucleotide sequence ID" value="NZ_JBEYBM010000019.1"/>
</dbReference>
<organism evidence="11 12">
    <name type="scientific">Nocardia niwae</name>
    <dbReference type="NCBI Taxonomy" id="626084"/>
    <lineage>
        <taxon>Bacteria</taxon>
        <taxon>Bacillati</taxon>
        <taxon>Actinomycetota</taxon>
        <taxon>Actinomycetes</taxon>
        <taxon>Mycobacteriales</taxon>
        <taxon>Nocardiaceae</taxon>
        <taxon>Nocardia</taxon>
    </lineage>
</organism>
<evidence type="ECO:0000256" key="4">
    <source>
        <dbReference type="ARBA" id="ARBA00022491"/>
    </source>
</evidence>
<evidence type="ECO:0000256" key="5">
    <source>
        <dbReference type="ARBA" id="ARBA00022723"/>
    </source>
</evidence>
<evidence type="ECO:0000313" key="12">
    <source>
        <dbReference type="Proteomes" id="UP001550535"/>
    </source>
</evidence>
<evidence type="ECO:0000256" key="3">
    <source>
        <dbReference type="ARBA" id="ARBA00022490"/>
    </source>
</evidence>
<name>A0ABV2XA28_9NOCA</name>
<dbReference type="CDD" id="cd07153">
    <property type="entry name" value="Fur_like"/>
    <property type="match status" value="1"/>
</dbReference>
<keyword evidence="12" id="KW-1185">Reference proteome</keyword>
<reference evidence="11 12" key="1">
    <citation type="submission" date="2024-06" db="EMBL/GenBank/DDBJ databases">
        <title>The Natural Products Discovery Center: Release of the First 8490 Sequenced Strains for Exploring Actinobacteria Biosynthetic Diversity.</title>
        <authorList>
            <person name="Kalkreuter E."/>
            <person name="Kautsar S.A."/>
            <person name="Yang D."/>
            <person name="Bader C.D."/>
            <person name="Teijaro C.N."/>
            <person name="Fluegel L."/>
            <person name="Davis C.M."/>
            <person name="Simpson J.R."/>
            <person name="Lauterbach L."/>
            <person name="Steele A.D."/>
            <person name="Gui C."/>
            <person name="Meng S."/>
            <person name="Li G."/>
            <person name="Viehrig K."/>
            <person name="Ye F."/>
            <person name="Su P."/>
            <person name="Kiefer A.F."/>
            <person name="Nichols A."/>
            <person name="Cepeda A.J."/>
            <person name="Yan W."/>
            <person name="Fan B."/>
            <person name="Jiang Y."/>
            <person name="Adhikari A."/>
            <person name="Zheng C.-J."/>
            <person name="Schuster L."/>
            <person name="Cowan T.M."/>
            <person name="Smanski M.J."/>
            <person name="Chevrette M.G."/>
            <person name="De Carvalho L.P.S."/>
            <person name="Shen B."/>
        </authorList>
    </citation>
    <scope>NUCLEOTIDE SEQUENCE [LARGE SCALE GENOMIC DNA]</scope>
    <source>
        <strain evidence="11 12">NPDC019434</strain>
    </source>
</reference>
<keyword evidence="3" id="KW-0963">Cytoplasm</keyword>
<dbReference type="InterPro" id="IPR043135">
    <property type="entry name" value="Fur_C"/>
</dbReference>